<dbReference type="CDD" id="cd06558">
    <property type="entry name" value="crotonase-like"/>
    <property type="match status" value="1"/>
</dbReference>
<accession>A0A1U7ET97</accession>
<organism evidence="1 2">
    <name type="scientific">Natronomonas pharaonis (strain ATCC 35678 / DSM 2160 / CIP 103997 / JCM 8858 / NBRC 14720 / NCIMB 2260 / Gabara)</name>
    <name type="common">Halobacterium pharaonis</name>
    <dbReference type="NCBI Taxonomy" id="348780"/>
    <lineage>
        <taxon>Archaea</taxon>
        <taxon>Methanobacteriati</taxon>
        <taxon>Methanobacteriota</taxon>
        <taxon>Stenosarchaea group</taxon>
        <taxon>Halobacteria</taxon>
        <taxon>Halobacteriales</taxon>
        <taxon>Natronomonadaceae</taxon>
        <taxon>Natronomonas</taxon>
    </lineage>
</organism>
<dbReference type="InterPro" id="IPR029045">
    <property type="entry name" value="ClpP/crotonase-like_dom_sf"/>
</dbReference>
<dbReference type="GeneID" id="3702683"/>
<dbReference type="DNASU" id="3702683"/>
<dbReference type="STRING" id="348780.NP_0032A"/>
<sequence length="255" mass="27017">MSVELTRDDAVATITISNPDRKNAIDAPTARQMADHVADVAADDSVRCVVVTGEGEAFCSGLDLAGDMGGGDVVAELDAGLNAIVRRLMRMEKPTVAKVPGPAVGAGASIASACDFVYPVEGTFFEWGFTNIGLAPDTGATYVLPRLVGVRQALELLITGRRVAADEAVNLGIANETVPESDFESVVADRAAMLAERPTLAVGAAKRLVYRSHQRSMEETLREEALAQSALMESDDFMEGVAAFLADREPEFEGR</sequence>
<keyword evidence="1" id="KW-0456">Lyase</keyword>
<proteinExistence type="predicted"/>
<dbReference type="PANTHER" id="PTHR43459">
    <property type="entry name" value="ENOYL-COA HYDRATASE"/>
    <property type="match status" value="1"/>
</dbReference>
<dbReference type="Gene3D" id="1.10.12.10">
    <property type="entry name" value="Lyase 2-enoyl-coa Hydratase, Chain A, domain 2"/>
    <property type="match status" value="1"/>
</dbReference>
<dbReference type="InterPro" id="IPR014748">
    <property type="entry name" value="Enoyl-CoA_hydra_C"/>
</dbReference>
<dbReference type="EnsemblBacteria" id="CAI48107">
    <property type="protein sequence ID" value="CAI48107"/>
    <property type="gene ID" value="NP_0032A"/>
</dbReference>
<name>A0A1U7ET97_NATPD</name>
<evidence type="ECO:0000313" key="2">
    <source>
        <dbReference type="Proteomes" id="UP000002698"/>
    </source>
</evidence>
<dbReference type="InterPro" id="IPR001753">
    <property type="entry name" value="Enoyl-CoA_hydra/iso"/>
</dbReference>
<dbReference type="Gene3D" id="3.90.226.10">
    <property type="entry name" value="2-enoyl-CoA Hydratase, Chain A, domain 1"/>
    <property type="match status" value="1"/>
</dbReference>
<evidence type="ECO:0000313" key="1">
    <source>
        <dbReference type="EMBL" id="CAI48107.1"/>
    </source>
</evidence>
<dbReference type="Pfam" id="PF00378">
    <property type="entry name" value="ECH_1"/>
    <property type="match status" value="1"/>
</dbReference>
<dbReference type="SUPFAM" id="SSF52096">
    <property type="entry name" value="ClpP/crotonase"/>
    <property type="match status" value="1"/>
</dbReference>
<dbReference type="HOGENOM" id="CLU_009834_7_2_2"/>
<dbReference type="PANTHER" id="PTHR43459:SF1">
    <property type="entry name" value="EG:BACN32G11.4 PROTEIN"/>
    <property type="match status" value="1"/>
</dbReference>
<dbReference type="eggNOG" id="arCOG00241">
    <property type="taxonomic scope" value="Archaea"/>
</dbReference>
<dbReference type="GO" id="GO:0004300">
    <property type="term" value="F:enoyl-CoA hydratase activity"/>
    <property type="evidence" value="ECO:0007669"/>
    <property type="project" value="UniProtKB-EC"/>
</dbReference>
<gene>
    <name evidence="1" type="primary">fadA6</name>
    <name evidence="1" type="ordered locus">NP_0032A</name>
</gene>
<keyword evidence="2" id="KW-1185">Reference proteome</keyword>
<dbReference type="EMBL" id="CR936257">
    <property type="protein sequence ID" value="CAI48107.1"/>
    <property type="molecule type" value="Genomic_DNA"/>
</dbReference>
<dbReference type="RefSeq" id="WP_011321746.1">
    <property type="nucleotide sequence ID" value="NC_007426.1"/>
</dbReference>
<dbReference type="Proteomes" id="UP000002698">
    <property type="component" value="Chromosome"/>
</dbReference>
<dbReference type="AlphaFoldDB" id="A0A1U7ET97"/>
<reference evidence="1 2" key="1">
    <citation type="journal article" date="2005" name="Genome Res.">
        <title>Living with two extremes: conclusions from the genome sequence of Natronomonas pharaonis.</title>
        <authorList>
            <person name="Falb M."/>
            <person name="Pfeiffer F."/>
            <person name="Palm P."/>
            <person name="Rodewald K."/>
            <person name="Hickmann V."/>
            <person name="Tittor J."/>
            <person name="Oesterhelt D."/>
        </authorList>
    </citation>
    <scope>NUCLEOTIDE SEQUENCE [LARGE SCALE GENOMIC DNA]</scope>
    <source>
        <strain evidence="2">ATCC 35678 / DSM 2160 / CIP 103997 / JCM 8858 / NBRC 14720 / NCIMB 2260 / Gabara</strain>
    </source>
</reference>
<dbReference type="EC" id="4.2.1.17" evidence="1"/>
<dbReference type="KEGG" id="nph:NP_0032A"/>
<dbReference type="OrthoDB" id="27846at2157"/>
<protein>
    <submittedName>
        <fullName evidence="1">Enoyl-CoA hydratase</fullName>
        <ecNumber evidence="1">4.2.1.17</ecNumber>
    </submittedName>
</protein>